<feature type="signal peptide" evidence="2">
    <location>
        <begin position="1"/>
        <end position="19"/>
    </location>
</feature>
<evidence type="ECO:0000313" key="4">
    <source>
        <dbReference type="Proteomes" id="UP000198367"/>
    </source>
</evidence>
<name>A0A220UJT2_9GAMM</name>
<dbReference type="Proteomes" id="UP000198367">
    <property type="component" value="Chromosome"/>
</dbReference>
<evidence type="ECO:0000256" key="1">
    <source>
        <dbReference type="SAM" id="MobiDB-lite"/>
    </source>
</evidence>
<proteinExistence type="predicted"/>
<dbReference type="PROSITE" id="PS51257">
    <property type="entry name" value="PROKAR_LIPOPROTEIN"/>
    <property type="match status" value="1"/>
</dbReference>
<keyword evidence="4" id="KW-1185">Reference proteome</keyword>
<evidence type="ECO:0000256" key="2">
    <source>
        <dbReference type="SAM" id="SignalP"/>
    </source>
</evidence>
<evidence type="ECO:0000313" key="3">
    <source>
        <dbReference type="EMBL" id="ASK68494.1"/>
    </source>
</evidence>
<gene>
    <name evidence="3" type="ORF">CF168_06200</name>
</gene>
<dbReference type="EMBL" id="CP022358">
    <property type="protein sequence ID" value="ASK68494.1"/>
    <property type="molecule type" value="Genomic_DNA"/>
</dbReference>
<dbReference type="KEGG" id="sbj:CF168_06200"/>
<evidence type="ECO:0008006" key="5">
    <source>
        <dbReference type="Google" id="ProtNLM"/>
    </source>
</evidence>
<feature type="region of interest" description="Disordered" evidence="1">
    <location>
        <begin position="50"/>
        <end position="70"/>
    </location>
</feature>
<organism evidence="3 4">
    <name type="scientific">Shewanella bicestrii</name>
    <dbReference type="NCBI Taxonomy" id="2018305"/>
    <lineage>
        <taxon>Bacteria</taxon>
        <taxon>Pseudomonadati</taxon>
        <taxon>Pseudomonadota</taxon>
        <taxon>Gammaproteobacteria</taxon>
        <taxon>Alteromonadales</taxon>
        <taxon>Shewanellaceae</taxon>
        <taxon>Shewanella</taxon>
    </lineage>
</organism>
<feature type="compositionally biased region" description="Basic and acidic residues" evidence="1">
    <location>
        <begin position="50"/>
        <end position="64"/>
    </location>
</feature>
<dbReference type="RefSeq" id="WP_011623515.1">
    <property type="nucleotide sequence ID" value="NZ_CP022358.1"/>
</dbReference>
<keyword evidence="2" id="KW-0732">Signal</keyword>
<feature type="chain" id="PRO_5011562124" description="Lipoprotein" evidence="2">
    <location>
        <begin position="20"/>
        <end position="70"/>
    </location>
</feature>
<sequence length="70" mass="7452">MKKAMLLILPLLLATTACADLKDAGRAIGTTTKDVTKEIGHATRDTTKAIGHASRDAVKSVKEELTEDSE</sequence>
<protein>
    <recommendedName>
        <fullName evidence="5">Lipoprotein</fullName>
    </recommendedName>
</protein>
<accession>A0A220UJT2</accession>
<reference evidence="3 4" key="1">
    <citation type="submission" date="2017-07" db="EMBL/GenBank/DDBJ databases">
        <title>Phenotypical and genomic characterization of a clinical isolate of Shewanella bicestrii sp. nov. producing an extended-spectrum beta-lactamase and a new oxacillinase variant.</title>
        <authorList>
            <person name="Jousset A.B."/>
            <person name="Bonnin R.A."/>
            <person name="Girlich D."/>
            <person name="Dabos L."/>
            <person name="Potron A."/>
            <person name="Dortet L."/>
            <person name="Glaser P."/>
            <person name="Naas T."/>
        </authorList>
    </citation>
    <scope>NUCLEOTIDE SEQUENCE [LARGE SCALE GENOMIC DNA]</scope>
    <source>
        <strain evidence="3 4">JAB-1</strain>
    </source>
</reference>
<dbReference type="AlphaFoldDB" id="A0A220UJT2"/>